<dbReference type="Proteomes" id="UP000322234">
    <property type="component" value="Unassembled WGS sequence"/>
</dbReference>
<accession>A0A6B0SBR2</accession>
<gene>
    <name evidence="2" type="ORF">E5288_WYG011847</name>
</gene>
<dbReference type="EMBL" id="VBQZ03003347">
    <property type="protein sequence ID" value="MXQ99932.1"/>
    <property type="molecule type" value="Genomic_DNA"/>
</dbReference>
<evidence type="ECO:0000313" key="2">
    <source>
        <dbReference type="EMBL" id="MXQ99932.1"/>
    </source>
</evidence>
<evidence type="ECO:0000313" key="3">
    <source>
        <dbReference type="Proteomes" id="UP000322234"/>
    </source>
</evidence>
<protein>
    <submittedName>
        <fullName evidence="2">Uncharacterized protein</fullName>
    </submittedName>
</protein>
<organism evidence="2 3">
    <name type="scientific">Bos mutus</name>
    <name type="common">wild yak</name>
    <dbReference type="NCBI Taxonomy" id="72004"/>
    <lineage>
        <taxon>Eukaryota</taxon>
        <taxon>Metazoa</taxon>
        <taxon>Chordata</taxon>
        <taxon>Craniata</taxon>
        <taxon>Vertebrata</taxon>
        <taxon>Euteleostomi</taxon>
        <taxon>Mammalia</taxon>
        <taxon>Eutheria</taxon>
        <taxon>Laurasiatheria</taxon>
        <taxon>Artiodactyla</taxon>
        <taxon>Ruminantia</taxon>
        <taxon>Pecora</taxon>
        <taxon>Bovidae</taxon>
        <taxon>Bovinae</taxon>
        <taxon>Bos</taxon>
    </lineage>
</organism>
<dbReference type="AlphaFoldDB" id="A0A6B0SBR2"/>
<keyword evidence="3" id="KW-1185">Reference proteome</keyword>
<evidence type="ECO:0000256" key="1">
    <source>
        <dbReference type="SAM" id="MobiDB-lite"/>
    </source>
</evidence>
<sequence>MVEYSLDLQNINLSAIRTVRVLRPLKAINRVPKGEGAPGTSFSSPVGTDPAPPIPSLPTCLQPSA</sequence>
<feature type="region of interest" description="Disordered" evidence="1">
    <location>
        <begin position="29"/>
        <end position="65"/>
    </location>
</feature>
<name>A0A6B0SBR2_9CETA</name>
<reference evidence="2" key="1">
    <citation type="submission" date="2019-10" db="EMBL/GenBank/DDBJ databases">
        <title>The sequence and de novo assembly of the wild yak genome.</title>
        <authorList>
            <person name="Liu Y."/>
        </authorList>
    </citation>
    <scope>NUCLEOTIDE SEQUENCE [LARGE SCALE GENOMIC DNA]</scope>
    <source>
        <strain evidence="2">WY2019</strain>
    </source>
</reference>
<comment type="caution">
    <text evidence="2">The sequence shown here is derived from an EMBL/GenBank/DDBJ whole genome shotgun (WGS) entry which is preliminary data.</text>
</comment>
<proteinExistence type="predicted"/>